<evidence type="ECO:0000313" key="3">
    <source>
        <dbReference type="Proteomes" id="UP001498771"/>
    </source>
</evidence>
<gene>
    <name evidence="2" type="ORF">BZA70DRAFT_205902</name>
</gene>
<protein>
    <recommendedName>
        <fullName evidence="4">Roadblock/LAMTOR2 domain-containing protein</fullName>
    </recommendedName>
</protein>
<dbReference type="SUPFAM" id="SSF103196">
    <property type="entry name" value="Roadblock/LC7 domain"/>
    <property type="match status" value="1"/>
</dbReference>
<evidence type="ECO:0008006" key="4">
    <source>
        <dbReference type="Google" id="ProtNLM"/>
    </source>
</evidence>
<sequence length="201" mass="21396">MAFMTTAAIASNSNDDETPHPRLPTTTTTTHHSHPPTTSEAALAAAGLLSTTSFSTTHANNSNGTETAAAAAAAAADHEIDAIIARIGARHAIAGYLIVDLVDRSVVRSQMVGSDGRVLFGRRAGRGGGVEGEGEGESAEELVERYAEMCVKFVGAATELSDQFFEQEDGLKLLRLRTVQHELIIIPDPRFVLVVIHELHR</sequence>
<keyword evidence="3" id="KW-1185">Reference proteome</keyword>
<dbReference type="RefSeq" id="XP_064767240.1">
    <property type="nucleotide sequence ID" value="XM_064910163.1"/>
</dbReference>
<dbReference type="PANTHER" id="PTHR10779">
    <property type="entry name" value="DYNEIN LIGHT CHAIN ROADBLOCK"/>
    <property type="match status" value="1"/>
</dbReference>
<feature type="region of interest" description="Disordered" evidence="1">
    <location>
        <begin position="1"/>
        <end position="38"/>
    </location>
</feature>
<dbReference type="GeneID" id="90035675"/>
<dbReference type="Proteomes" id="UP001498771">
    <property type="component" value="Unassembled WGS sequence"/>
</dbReference>
<accession>A0ABR1F319</accession>
<evidence type="ECO:0000256" key="1">
    <source>
        <dbReference type="SAM" id="MobiDB-lite"/>
    </source>
</evidence>
<reference evidence="2 3" key="1">
    <citation type="submission" date="2024-03" db="EMBL/GenBank/DDBJ databases">
        <title>Genome-scale model development and genomic sequencing of the oleaginous clade Lipomyces.</title>
        <authorList>
            <consortium name="Lawrence Berkeley National Laboratory"/>
            <person name="Czajka J.J."/>
            <person name="Han Y."/>
            <person name="Kim J."/>
            <person name="Mondo S.J."/>
            <person name="Hofstad B.A."/>
            <person name="Robles A."/>
            <person name="Haridas S."/>
            <person name="Riley R."/>
            <person name="LaButti K."/>
            <person name="Pangilinan J."/>
            <person name="Andreopoulos W."/>
            <person name="Lipzen A."/>
            <person name="Yan J."/>
            <person name="Wang M."/>
            <person name="Ng V."/>
            <person name="Grigoriev I.V."/>
            <person name="Spatafora J.W."/>
            <person name="Magnuson J.K."/>
            <person name="Baker S.E."/>
            <person name="Pomraning K.R."/>
        </authorList>
    </citation>
    <scope>NUCLEOTIDE SEQUENCE [LARGE SCALE GENOMIC DNA]</scope>
    <source>
        <strain evidence="2 3">Phaff 52-87</strain>
    </source>
</reference>
<organism evidence="2 3">
    <name type="scientific">Myxozyma melibiosi</name>
    <dbReference type="NCBI Taxonomy" id="54550"/>
    <lineage>
        <taxon>Eukaryota</taxon>
        <taxon>Fungi</taxon>
        <taxon>Dikarya</taxon>
        <taxon>Ascomycota</taxon>
        <taxon>Saccharomycotina</taxon>
        <taxon>Lipomycetes</taxon>
        <taxon>Lipomycetales</taxon>
        <taxon>Lipomycetaceae</taxon>
        <taxon>Myxozyma</taxon>
    </lineage>
</organism>
<dbReference type="Gene3D" id="3.30.450.30">
    <property type="entry name" value="Dynein light chain 2a, cytoplasmic"/>
    <property type="match status" value="1"/>
</dbReference>
<name>A0ABR1F319_9ASCO</name>
<evidence type="ECO:0000313" key="2">
    <source>
        <dbReference type="EMBL" id="KAK7204207.1"/>
    </source>
</evidence>
<dbReference type="EMBL" id="JBBJBU010000009">
    <property type="protein sequence ID" value="KAK7204207.1"/>
    <property type="molecule type" value="Genomic_DNA"/>
</dbReference>
<proteinExistence type="predicted"/>
<feature type="compositionally biased region" description="Low complexity" evidence="1">
    <location>
        <begin position="23"/>
        <end position="38"/>
    </location>
</feature>
<comment type="caution">
    <text evidence="2">The sequence shown here is derived from an EMBL/GenBank/DDBJ whole genome shotgun (WGS) entry which is preliminary data.</text>
</comment>